<evidence type="ECO:0000256" key="2">
    <source>
        <dbReference type="SAM" id="Phobius"/>
    </source>
</evidence>
<feature type="signal peptide" evidence="3">
    <location>
        <begin position="1"/>
        <end position="19"/>
    </location>
</feature>
<accession>M2R3K4</accession>
<protein>
    <recommendedName>
        <fullName evidence="8">DUF1793-domain-containing protein</fullName>
    </recommendedName>
</protein>
<dbReference type="HOGENOM" id="CLU_008020_1_0_1"/>
<keyword evidence="7" id="KW-1185">Reference proteome</keyword>
<dbReference type="Pfam" id="PF17168">
    <property type="entry name" value="DUF5127"/>
    <property type="match status" value="1"/>
</dbReference>
<dbReference type="Pfam" id="PF16335">
    <property type="entry name" value="GtaA_6_Hairpin"/>
    <property type="match status" value="1"/>
</dbReference>
<dbReference type="Gene3D" id="1.50.10.10">
    <property type="match status" value="1"/>
</dbReference>
<feature type="compositionally biased region" description="Pro residues" evidence="1">
    <location>
        <begin position="804"/>
        <end position="813"/>
    </location>
</feature>
<keyword evidence="2" id="KW-0812">Transmembrane</keyword>
<feature type="compositionally biased region" description="Low complexity" evidence="1">
    <location>
        <begin position="831"/>
        <end position="846"/>
    </location>
</feature>
<evidence type="ECO:0000256" key="1">
    <source>
        <dbReference type="SAM" id="MobiDB-lite"/>
    </source>
</evidence>
<feature type="transmembrane region" description="Helical" evidence="2">
    <location>
        <begin position="730"/>
        <end position="754"/>
    </location>
</feature>
<dbReference type="GO" id="GO:0005975">
    <property type="term" value="P:carbohydrate metabolic process"/>
    <property type="evidence" value="ECO:0007669"/>
    <property type="project" value="InterPro"/>
</dbReference>
<dbReference type="InterPro" id="IPR008928">
    <property type="entry name" value="6-hairpin_glycosidase_sf"/>
</dbReference>
<feature type="compositionally biased region" description="Polar residues" evidence="1">
    <location>
        <begin position="850"/>
        <end position="861"/>
    </location>
</feature>
<dbReference type="GO" id="GO:0003824">
    <property type="term" value="F:catalytic activity"/>
    <property type="evidence" value="ECO:0007669"/>
    <property type="project" value="UniProtKB-ARBA"/>
</dbReference>
<keyword evidence="3" id="KW-0732">Signal</keyword>
<keyword evidence="2" id="KW-0472">Membrane</keyword>
<dbReference type="InterPro" id="IPR033433">
    <property type="entry name" value="GtaA_N"/>
</dbReference>
<name>M2R3K4_CERS8</name>
<dbReference type="InterPro" id="IPR052743">
    <property type="entry name" value="Glutaminase_GtaA"/>
</dbReference>
<feature type="domain" description="Glutaminase A N-terminal" evidence="5">
    <location>
        <begin position="106"/>
        <end position="336"/>
    </location>
</feature>
<feature type="region of interest" description="Disordered" evidence="1">
    <location>
        <begin position="781"/>
        <end position="862"/>
    </location>
</feature>
<dbReference type="PANTHER" id="PTHR31987">
    <property type="entry name" value="GLUTAMINASE A-RELATED"/>
    <property type="match status" value="1"/>
</dbReference>
<dbReference type="STRING" id="914234.M2R3K4"/>
<dbReference type="EMBL" id="KB445806">
    <property type="protein sequence ID" value="EMD33491.1"/>
    <property type="molecule type" value="Genomic_DNA"/>
</dbReference>
<dbReference type="SUPFAM" id="SSF48208">
    <property type="entry name" value="Six-hairpin glycosidases"/>
    <property type="match status" value="1"/>
</dbReference>
<evidence type="ECO:0000313" key="7">
    <source>
        <dbReference type="Proteomes" id="UP000016930"/>
    </source>
</evidence>
<evidence type="ECO:0000259" key="5">
    <source>
        <dbReference type="Pfam" id="PF17168"/>
    </source>
</evidence>
<dbReference type="OrthoDB" id="3918848at2759"/>
<evidence type="ECO:0000313" key="6">
    <source>
        <dbReference type="EMBL" id="EMD33491.1"/>
    </source>
</evidence>
<evidence type="ECO:0000256" key="3">
    <source>
        <dbReference type="SAM" id="SignalP"/>
    </source>
</evidence>
<proteinExistence type="predicted"/>
<evidence type="ECO:0000259" key="4">
    <source>
        <dbReference type="Pfam" id="PF16335"/>
    </source>
</evidence>
<keyword evidence="2" id="KW-1133">Transmembrane helix</keyword>
<sequence>MLPLLCQVVLLSLLGLVLSQSPSGSHLVWPEVVPVAVRSPYFSCWMLTGTQDGAASTQWPQFWSYVNGGDAILGWAGLVRVDNATYQWLGLGFTPANLTDIKLTPTRTIFEMQAGPVNLTITYMMPIEPSDWVQQSLPFSYVSLEVASTDGLPHDVEAYADISGEWLSGNRSSEIQWTTVVGNDIVYHEVSLASPVPFQEIDHQANDGVMYHAISQGPNVTWQTGAGAVCRGQFNSTGNLTNGMDMDFRPLDGDFPVFAFAVSLGSIKSTAVPVVWSLGYVRNPAIQYLTPSGDTQLRSPFFLTQYSSVVDAMTTFVTNYPTASQRASEFDQSLTQAATNISSQYAGILSLAPRIAFGGLDITVSDGTDGQLNASDVKTFMKDMGNSRRVNPVEVLYQAFPMYLYLNASFARSLLSPLLEYQDSASYRNPYAAMDLGFNYSAVAGDNLTHNQGIEQTGNMLIMTLAHARISGDGSLISEHYGLLKAWADYLINNTLTPTINQQSADHEAIANSTNLSVKGIIAIGAMAELSRAVGDADSLKLYSRQASAFIKTWQSLALSSDQQHLLLDYGDSDATWSLAYNLYADRLLGLNLVDPSTYQKQTAFYQSVATSHEFGPPLDSNHTGVTNAAWLLFASATASNETLAETLTTAVWEHVFHLANGGILPISYNTAQGQILSGSASPGNGAMFAPLALGIHNTTISVPAQLLGTNSSTSVGTHESGTISKRVNVGAIIGGAIGGIYALGLLATALLIWQRKSRQSWHLVGVPFKHGTSLLRSLLHPPQSLSEPQSDSKGTIAEISAPPLDPLDPQEPPSRSSLAGRNPESVHFASSEPTASSSRSPSNDSHGSRTSGSGLDSSTYVRELRDEVENLRRVMQELQIDRLAPPPEYVLAAQDSVA</sequence>
<reference evidence="6 7" key="1">
    <citation type="journal article" date="2012" name="Proc. Natl. Acad. Sci. U.S.A.">
        <title>Comparative genomics of Ceriporiopsis subvermispora and Phanerochaete chrysosporium provide insight into selective ligninolysis.</title>
        <authorList>
            <person name="Fernandez-Fueyo E."/>
            <person name="Ruiz-Duenas F.J."/>
            <person name="Ferreira P."/>
            <person name="Floudas D."/>
            <person name="Hibbett D.S."/>
            <person name="Canessa P."/>
            <person name="Larrondo L.F."/>
            <person name="James T.Y."/>
            <person name="Seelenfreund D."/>
            <person name="Lobos S."/>
            <person name="Polanco R."/>
            <person name="Tello M."/>
            <person name="Honda Y."/>
            <person name="Watanabe T."/>
            <person name="Watanabe T."/>
            <person name="Ryu J.S."/>
            <person name="Kubicek C.P."/>
            <person name="Schmoll M."/>
            <person name="Gaskell J."/>
            <person name="Hammel K.E."/>
            <person name="St John F.J."/>
            <person name="Vanden Wymelenberg A."/>
            <person name="Sabat G."/>
            <person name="Splinter BonDurant S."/>
            <person name="Syed K."/>
            <person name="Yadav J.S."/>
            <person name="Doddapaneni H."/>
            <person name="Subramanian V."/>
            <person name="Lavin J.L."/>
            <person name="Oguiza J.A."/>
            <person name="Perez G."/>
            <person name="Pisabarro A.G."/>
            <person name="Ramirez L."/>
            <person name="Santoyo F."/>
            <person name="Master E."/>
            <person name="Coutinho P.M."/>
            <person name="Henrissat B."/>
            <person name="Lombard V."/>
            <person name="Magnuson J.K."/>
            <person name="Kuees U."/>
            <person name="Hori C."/>
            <person name="Igarashi K."/>
            <person name="Samejima M."/>
            <person name="Held B.W."/>
            <person name="Barry K.W."/>
            <person name="LaButti K.M."/>
            <person name="Lapidus A."/>
            <person name="Lindquist E.A."/>
            <person name="Lucas S.M."/>
            <person name="Riley R."/>
            <person name="Salamov A.A."/>
            <person name="Hoffmeister D."/>
            <person name="Schwenk D."/>
            <person name="Hadar Y."/>
            <person name="Yarden O."/>
            <person name="de Vries R.P."/>
            <person name="Wiebenga A."/>
            <person name="Stenlid J."/>
            <person name="Eastwood D."/>
            <person name="Grigoriev I.V."/>
            <person name="Berka R.M."/>
            <person name="Blanchette R.A."/>
            <person name="Kersten P."/>
            <person name="Martinez A.T."/>
            <person name="Vicuna R."/>
            <person name="Cullen D."/>
        </authorList>
    </citation>
    <scope>NUCLEOTIDE SEQUENCE [LARGE SCALE GENOMIC DNA]</scope>
    <source>
        <strain evidence="6 7">B</strain>
    </source>
</reference>
<gene>
    <name evidence="6" type="ORF">CERSUDRAFT_108226</name>
</gene>
<dbReference type="AlphaFoldDB" id="M2R3K4"/>
<feature type="domain" description="Glutaminase A central" evidence="4">
    <location>
        <begin position="342"/>
        <end position="691"/>
    </location>
</feature>
<dbReference type="InterPro" id="IPR012341">
    <property type="entry name" value="6hp_glycosidase-like_sf"/>
</dbReference>
<dbReference type="PANTHER" id="PTHR31987:SF1">
    <property type="entry name" value="GLUTAMINASE A"/>
    <property type="match status" value="1"/>
</dbReference>
<evidence type="ECO:0008006" key="8">
    <source>
        <dbReference type="Google" id="ProtNLM"/>
    </source>
</evidence>
<organism evidence="6 7">
    <name type="scientific">Ceriporiopsis subvermispora (strain B)</name>
    <name type="common">White-rot fungus</name>
    <name type="synonym">Gelatoporia subvermispora</name>
    <dbReference type="NCBI Taxonomy" id="914234"/>
    <lineage>
        <taxon>Eukaryota</taxon>
        <taxon>Fungi</taxon>
        <taxon>Dikarya</taxon>
        <taxon>Basidiomycota</taxon>
        <taxon>Agaricomycotina</taxon>
        <taxon>Agaricomycetes</taxon>
        <taxon>Polyporales</taxon>
        <taxon>Gelatoporiaceae</taxon>
        <taxon>Gelatoporia</taxon>
    </lineage>
</organism>
<dbReference type="InterPro" id="IPR032514">
    <property type="entry name" value="GtaA_central"/>
</dbReference>
<dbReference type="Proteomes" id="UP000016930">
    <property type="component" value="Unassembled WGS sequence"/>
</dbReference>
<feature type="compositionally biased region" description="Polar residues" evidence="1">
    <location>
        <begin position="784"/>
        <end position="794"/>
    </location>
</feature>
<feature type="chain" id="PRO_5004023556" description="DUF1793-domain-containing protein" evidence="3">
    <location>
        <begin position="20"/>
        <end position="899"/>
    </location>
</feature>